<name>A0A518IWQ4_9BACT</name>
<evidence type="ECO:0008006" key="5">
    <source>
        <dbReference type="Google" id="ProtNLM"/>
    </source>
</evidence>
<feature type="region of interest" description="Disordered" evidence="1">
    <location>
        <begin position="101"/>
        <end position="177"/>
    </location>
</feature>
<evidence type="ECO:0000313" key="3">
    <source>
        <dbReference type="EMBL" id="QDV57521.1"/>
    </source>
</evidence>
<dbReference type="PROSITE" id="PS51257">
    <property type="entry name" value="PROKAR_LIPOPROTEIN"/>
    <property type="match status" value="1"/>
</dbReference>
<keyword evidence="2" id="KW-0732">Signal</keyword>
<proteinExistence type="predicted"/>
<dbReference type="AlphaFoldDB" id="A0A518IWQ4"/>
<evidence type="ECO:0000256" key="2">
    <source>
        <dbReference type="SAM" id="SignalP"/>
    </source>
</evidence>
<protein>
    <recommendedName>
        <fullName evidence="5">Lipoprotein</fullName>
    </recommendedName>
</protein>
<evidence type="ECO:0000313" key="4">
    <source>
        <dbReference type="Proteomes" id="UP000316770"/>
    </source>
</evidence>
<accession>A0A518IWQ4</accession>
<dbReference type="Proteomes" id="UP000316770">
    <property type="component" value="Chromosome"/>
</dbReference>
<feature type="chain" id="PRO_5021905302" description="Lipoprotein" evidence="2">
    <location>
        <begin position="19"/>
        <end position="177"/>
    </location>
</feature>
<evidence type="ECO:0000256" key="1">
    <source>
        <dbReference type="SAM" id="MobiDB-lite"/>
    </source>
</evidence>
<sequence precursor="true">MRHQTYSLVALIALVALATGCRQGTPVPNPLTALTPASRVPPPATGSYPIPDRYYKGQPAAGQANATAGGSEVSLASNNAAVGSGAIGSGVVQSSFVDRNNAAAAPTPTPSVTQSGGDLSGFRGFAEARPTTPASNFAPTPQPATTTSQYAGMQDAPPAPAPAMPSTSPLNWQKPIQ</sequence>
<gene>
    <name evidence="3" type="ORF">Mal33_35310</name>
</gene>
<organism evidence="3 4">
    <name type="scientific">Rosistilla oblonga</name>
    <dbReference type="NCBI Taxonomy" id="2527990"/>
    <lineage>
        <taxon>Bacteria</taxon>
        <taxon>Pseudomonadati</taxon>
        <taxon>Planctomycetota</taxon>
        <taxon>Planctomycetia</taxon>
        <taxon>Pirellulales</taxon>
        <taxon>Pirellulaceae</taxon>
        <taxon>Rosistilla</taxon>
    </lineage>
</organism>
<dbReference type="EMBL" id="CP036318">
    <property type="protein sequence ID" value="QDV57521.1"/>
    <property type="molecule type" value="Genomic_DNA"/>
</dbReference>
<feature type="signal peptide" evidence="2">
    <location>
        <begin position="1"/>
        <end position="18"/>
    </location>
</feature>
<keyword evidence="4" id="KW-1185">Reference proteome</keyword>
<feature type="compositionally biased region" description="Polar residues" evidence="1">
    <location>
        <begin position="165"/>
        <end position="177"/>
    </location>
</feature>
<reference evidence="3 4" key="1">
    <citation type="submission" date="2019-02" db="EMBL/GenBank/DDBJ databases">
        <title>Deep-cultivation of Planctomycetes and their phenomic and genomic characterization uncovers novel biology.</title>
        <authorList>
            <person name="Wiegand S."/>
            <person name="Jogler M."/>
            <person name="Boedeker C."/>
            <person name="Pinto D."/>
            <person name="Vollmers J."/>
            <person name="Rivas-Marin E."/>
            <person name="Kohn T."/>
            <person name="Peeters S.H."/>
            <person name="Heuer A."/>
            <person name="Rast P."/>
            <person name="Oberbeckmann S."/>
            <person name="Bunk B."/>
            <person name="Jeske O."/>
            <person name="Meyerdierks A."/>
            <person name="Storesund J.E."/>
            <person name="Kallscheuer N."/>
            <person name="Luecker S."/>
            <person name="Lage O.M."/>
            <person name="Pohl T."/>
            <person name="Merkel B.J."/>
            <person name="Hornburger P."/>
            <person name="Mueller R.-W."/>
            <person name="Bruemmer F."/>
            <person name="Labrenz M."/>
            <person name="Spormann A.M."/>
            <person name="Op den Camp H."/>
            <person name="Overmann J."/>
            <person name="Amann R."/>
            <person name="Jetten M.S.M."/>
            <person name="Mascher T."/>
            <person name="Medema M.H."/>
            <person name="Devos D.P."/>
            <person name="Kaster A.-K."/>
            <person name="Ovreas L."/>
            <person name="Rohde M."/>
            <person name="Galperin M.Y."/>
            <person name="Jogler C."/>
        </authorList>
    </citation>
    <scope>NUCLEOTIDE SEQUENCE [LARGE SCALE GENOMIC DNA]</scope>
    <source>
        <strain evidence="3 4">Mal33</strain>
    </source>
</reference>
<dbReference type="RefSeq" id="WP_145287021.1">
    <property type="nucleotide sequence ID" value="NZ_CP036318.1"/>
</dbReference>